<dbReference type="EMBL" id="VHIQ01000006">
    <property type="protein sequence ID" value="TPV32363.1"/>
    <property type="molecule type" value="Genomic_DNA"/>
</dbReference>
<comment type="caution">
    <text evidence="8">The sequence shown here is derived from an EMBL/GenBank/DDBJ whole genome shotgun (WGS) entry which is preliminary data.</text>
</comment>
<reference evidence="8 9" key="1">
    <citation type="submission" date="2019-06" db="EMBL/GenBank/DDBJ databases">
        <title>Flavobacteriaceae Paucihalobacterium erythroidium CWB-1, complete genome.</title>
        <authorList>
            <person name="Wu S."/>
        </authorList>
    </citation>
    <scope>NUCLEOTIDE SEQUENCE [LARGE SCALE GENOMIC DNA]</scope>
    <source>
        <strain evidence="8 9">CWB-1</strain>
    </source>
</reference>
<feature type="signal peptide" evidence="7">
    <location>
        <begin position="1"/>
        <end position="20"/>
    </location>
</feature>
<evidence type="ECO:0000256" key="3">
    <source>
        <dbReference type="ARBA" id="ARBA00022759"/>
    </source>
</evidence>
<evidence type="ECO:0000256" key="6">
    <source>
        <dbReference type="ARBA" id="ARBA00023180"/>
    </source>
</evidence>
<name>A0A506PES0_9FLAO</name>
<keyword evidence="9" id="KW-1185">Reference proteome</keyword>
<evidence type="ECO:0000256" key="4">
    <source>
        <dbReference type="ARBA" id="ARBA00022801"/>
    </source>
</evidence>
<keyword evidence="1" id="KW-0540">Nuclease</keyword>
<dbReference type="GO" id="GO:0004519">
    <property type="term" value="F:endonuclease activity"/>
    <property type="evidence" value="ECO:0007669"/>
    <property type="project" value="UniProtKB-KW"/>
</dbReference>
<evidence type="ECO:0000256" key="2">
    <source>
        <dbReference type="ARBA" id="ARBA00022723"/>
    </source>
</evidence>
<dbReference type="GO" id="GO:0006308">
    <property type="term" value="P:DNA catabolic process"/>
    <property type="evidence" value="ECO:0007669"/>
    <property type="project" value="InterPro"/>
</dbReference>
<dbReference type="AlphaFoldDB" id="A0A506PES0"/>
<dbReference type="Proteomes" id="UP000317332">
    <property type="component" value="Unassembled WGS sequence"/>
</dbReference>
<dbReference type="SUPFAM" id="SSF48537">
    <property type="entry name" value="Phospholipase C/P1 nuclease"/>
    <property type="match status" value="1"/>
</dbReference>
<organism evidence="8 9">
    <name type="scientific">Paucihalobacter ruber</name>
    <dbReference type="NCBI Taxonomy" id="2567861"/>
    <lineage>
        <taxon>Bacteria</taxon>
        <taxon>Pseudomonadati</taxon>
        <taxon>Bacteroidota</taxon>
        <taxon>Flavobacteriia</taxon>
        <taxon>Flavobacteriales</taxon>
        <taxon>Flavobacteriaceae</taxon>
        <taxon>Paucihalobacter</taxon>
    </lineage>
</organism>
<evidence type="ECO:0000313" key="8">
    <source>
        <dbReference type="EMBL" id="TPV32363.1"/>
    </source>
</evidence>
<dbReference type="GO" id="GO:0016788">
    <property type="term" value="F:hydrolase activity, acting on ester bonds"/>
    <property type="evidence" value="ECO:0007669"/>
    <property type="project" value="InterPro"/>
</dbReference>
<gene>
    <name evidence="8" type="ORF">FJ651_12420</name>
</gene>
<dbReference type="OrthoDB" id="267579at2"/>
<keyword evidence="6" id="KW-0325">Glycoprotein</keyword>
<keyword evidence="4" id="KW-0378">Hydrolase</keyword>
<dbReference type="Pfam" id="PF02265">
    <property type="entry name" value="S1-P1_nuclease"/>
    <property type="match status" value="1"/>
</dbReference>
<dbReference type="CDD" id="cd11010">
    <property type="entry name" value="S1-P1_nuclease"/>
    <property type="match status" value="1"/>
</dbReference>
<keyword evidence="7" id="KW-0732">Signal</keyword>
<dbReference type="PANTHER" id="PTHR33146">
    <property type="entry name" value="ENDONUCLEASE 4"/>
    <property type="match status" value="1"/>
</dbReference>
<sequence>MRLIFATVTIVLITLTSSHANDFWGPTGHRVVGEIATDYLKPSTNRKIKKLLDGQSLAYVSTYADEIKADDRYKKFETWHYINMPMDADYNAEKRNEKGDLVSAIEYCISIITNDDSSKDDKAFYLKLLVHFIGDLHQPMHVGLEEDRGGNDFKVYWFRKDSNLHRVWDSDMIDGNKMSYTELAQNRYYFSKNEIKTIKRGSVTDWVNEVHKVTAKVYMSAKPGDYLGYRYSYDYFSIAEMQLHKAGIRLAQVLNDIL</sequence>
<evidence type="ECO:0000256" key="1">
    <source>
        <dbReference type="ARBA" id="ARBA00022722"/>
    </source>
</evidence>
<dbReference type="PANTHER" id="PTHR33146:SF26">
    <property type="entry name" value="ENDONUCLEASE 4"/>
    <property type="match status" value="1"/>
</dbReference>
<dbReference type="InterPro" id="IPR008947">
    <property type="entry name" value="PLipase_C/P1_nuclease_dom_sf"/>
</dbReference>
<feature type="chain" id="PRO_5021411721" evidence="7">
    <location>
        <begin position="21"/>
        <end position="258"/>
    </location>
</feature>
<dbReference type="GO" id="GO:0003676">
    <property type="term" value="F:nucleic acid binding"/>
    <property type="evidence" value="ECO:0007669"/>
    <property type="project" value="InterPro"/>
</dbReference>
<dbReference type="GO" id="GO:0046872">
    <property type="term" value="F:metal ion binding"/>
    <property type="evidence" value="ECO:0007669"/>
    <property type="project" value="UniProtKB-KW"/>
</dbReference>
<keyword evidence="5" id="KW-1015">Disulfide bond</keyword>
<protein>
    <submittedName>
        <fullName evidence="8">S1/P1 nuclease</fullName>
    </submittedName>
</protein>
<keyword evidence="2" id="KW-0479">Metal-binding</keyword>
<keyword evidence="3" id="KW-0255">Endonuclease</keyword>
<dbReference type="Gene3D" id="1.10.575.10">
    <property type="entry name" value="P1 Nuclease"/>
    <property type="match status" value="1"/>
</dbReference>
<proteinExistence type="predicted"/>
<dbReference type="InterPro" id="IPR003154">
    <property type="entry name" value="S1/P1nuclease"/>
</dbReference>
<accession>A0A506PES0</accession>
<evidence type="ECO:0000313" key="9">
    <source>
        <dbReference type="Proteomes" id="UP000317332"/>
    </source>
</evidence>
<evidence type="ECO:0000256" key="7">
    <source>
        <dbReference type="SAM" id="SignalP"/>
    </source>
</evidence>
<evidence type="ECO:0000256" key="5">
    <source>
        <dbReference type="ARBA" id="ARBA00023157"/>
    </source>
</evidence>
<dbReference type="RefSeq" id="WP_140990858.1">
    <property type="nucleotide sequence ID" value="NZ_VHIQ01000006.1"/>
</dbReference>